<dbReference type="Proteomes" id="UP000324222">
    <property type="component" value="Unassembled WGS sequence"/>
</dbReference>
<evidence type="ECO:0000256" key="1">
    <source>
        <dbReference type="SAM" id="MobiDB-lite"/>
    </source>
</evidence>
<comment type="caution">
    <text evidence="3">The sequence shown here is derived from an EMBL/GenBank/DDBJ whole genome shotgun (WGS) entry which is preliminary data.</text>
</comment>
<sequence>MIRKNSSWLISLSPSRSASSIISCSSSSVRFSPRVSATRFRFAKEILPVLSSSNSLKAFRISSLTSFSAILIVMRCRNSSNLILPLSSLSISATIFLISSFFGSNPRALIATLSSLGSMVPVPLGSKRSNASLMSVFCSSVNSNLVLPDRLLPPTLLMDARLYCVVILKAPALSASSTSLHPSAGSKAQANSARVLTVCPCKLIAWLQISRVEELRRGNRKSRRAGGTCSLSANNNNNNNNNNKSPSRICLGNQATTSQHLGTYGILHHLSFLPTMPMTSPASWKVWKTHGNT</sequence>
<feature type="transmembrane region" description="Helical" evidence="2">
    <location>
        <begin position="82"/>
        <end position="102"/>
    </location>
</feature>
<proteinExistence type="predicted"/>
<name>A0A5B7DTQ3_PORTR</name>
<reference evidence="3 4" key="1">
    <citation type="submission" date="2019-05" db="EMBL/GenBank/DDBJ databases">
        <title>Another draft genome of Portunus trituberculatus and its Hox gene families provides insights of decapod evolution.</title>
        <authorList>
            <person name="Jeong J.-H."/>
            <person name="Song I."/>
            <person name="Kim S."/>
            <person name="Choi T."/>
            <person name="Kim D."/>
            <person name="Ryu S."/>
            <person name="Kim W."/>
        </authorList>
    </citation>
    <scope>NUCLEOTIDE SEQUENCE [LARGE SCALE GENOMIC DNA]</scope>
    <source>
        <tissue evidence="3">Muscle</tissue>
    </source>
</reference>
<protein>
    <submittedName>
        <fullName evidence="3">Uncharacterized protein</fullName>
    </submittedName>
</protein>
<keyword evidence="2" id="KW-0812">Transmembrane</keyword>
<dbReference type="EMBL" id="VSRR010001379">
    <property type="protein sequence ID" value="MPC24820.1"/>
    <property type="molecule type" value="Genomic_DNA"/>
</dbReference>
<accession>A0A5B7DTQ3</accession>
<feature type="region of interest" description="Disordered" evidence="1">
    <location>
        <begin position="217"/>
        <end position="247"/>
    </location>
</feature>
<keyword evidence="2" id="KW-1133">Transmembrane helix</keyword>
<keyword evidence="2" id="KW-0472">Membrane</keyword>
<evidence type="ECO:0000313" key="4">
    <source>
        <dbReference type="Proteomes" id="UP000324222"/>
    </source>
</evidence>
<keyword evidence="4" id="KW-1185">Reference proteome</keyword>
<dbReference type="AlphaFoldDB" id="A0A5B7DTQ3"/>
<evidence type="ECO:0000256" key="2">
    <source>
        <dbReference type="SAM" id="Phobius"/>
    </source>
</evidence>
<evidence type="ECO:0000313" key="3">
    <source>
        <dbReference type="EMBL" id="MPC24820.1"/>
    </source>
</evidence>
<organism evidence="3 4">
    <name type="scientific">Portunus trituberculatus</name>
    <name type="common">Swimming crab</name>
    <name type="synonym">Neptunus trituberculatus</name>
    <dbReference type="NCBI Taxonomy" id="210409"/>
    <lineage>
        <taxon>Eukaryota</taxon>
        <taxon>Metazoa</taxon>
        <taxon>Ecdysozoa</taxon>
        <taxon>Arthropoda</taxon>
        <taxon>Crustacea</taxon>
        <taxon>Multicrustacea</taxon>
        <taxon>Malacostraca</taxon>
        <taxon>Eumalacostraca</taxon>
        <taxon>Eucarida</taxon>
        <taxon>Decapoda</taxon>
        <taxon>Pleocyemata</taxon>
        <taxon>Brachyura</taxon>
        <taxon>Eubrachyura</taxon>
        <taxon>Portunoidea</taxon>
        <taxon>Portunidae</taxon>
        <taxon>Portuninae</taxon>
        <taxon>Portunus</taxon>
    </lineage>
</organism>
<feature type="compositionally biased region" description="Low complexity" evidence="1">
    <location>
        <begin position="234"/>
        <end position="243"/>
    </location>
</feature>
<gene>
    <name evidence="3" type="ORF">E2C01_017913</name>
</gene>